<dbReference type="OrthoDB" id="2289025at2759"/>
<comment type="caution">
    <text evidence="1">The sequence shown here is derived from an EMBL/GenBank/DDBJ whole genome shotgun (WGS) entry which is preliminary data.</text>
</comment>
<gene>
    <name evidence="1" type="ORF">BCR43DRAFT_436279</name>
</gene>
<organism evidence="1 2">
    <name type="scientific">Syncephalastrum racemosum</name>
    <name type="common">Filamentous fungus</name>
    <dbReference type="NCBI Taxonomy" id="13706"/>
    <lineage>
        <taxon>Eukaryota</taxon>
        <taxon>Fungi</taxon>
        <taxon>Fungi incertae sedis</taxon>
        <taxon>Mucoromycota</taxon>
        <taxon>Mucoromycotina</taxon>
        <taxon>Mucoromycetes</taxon>
        <taxon>Mucorales</taxon>
        <taxon>Syncephalastraceae</taxon>
        <taxon>Syncephalastrum</taxon>
    </lineage>
</organism>
<dbReference type="AlphaFoldDB" id="A0A1X2HJM2"/>
<evidence type="ECO:0000313" key="1">
    <source>
        <dbReference type="EMBL" id="ORY99290.1"/>
    </source>
</evidence>
<keyword evidence="2" id="KW-1185">Reference proteome</keyword>
<dbReference type="Proteomes" id="UP000242180">
    <property type="component" value="Unassembled WGS sequence"/>
</dbReference>
<name>A0A1X2HJM2_SYNRA</name>
<dbReference type="InParanoid" id="A0A1X2HJM2"/>
<sequence>MEDFDFTDALDQQGFEPPAYHDRFVWEGIDVSAAFHRFQQAALETLDREEVLDYEKHAQHVLALSSILLLKSNRTHPGLLEFLDIRTCERLRAFMLERAGITSEDIVLPIKNRLQEILEKIADDPRVVSSTNSRPYPRFDASHDIMALIEGPGLNTFNRILRSVRNMVEMLPRYAIDDGPLETEYIIRYLGPLLSPLTFVSDTEREATKWLDSSALIIQDRPSGPRLGCGQVRLSHQAENQQFTGIDLIRLGQIAKKASDKDKALARFIFSVVGKVISPRVFKWAGRIITKCSGM</sequence>
<reference evidence="1 2" key="1">
    <citation type="submission" date="2016-07" db="EMBL/GenBank/DDBJ databases">
        <title>Pervasive Adenine N6-methylation of Active Genes in Fungi.</title>
        <authorList>
            <consortium name="DOE Joint Genome Institute"/>
            <person name="Mondo S.J."/>
            <person name="Dannebaum R.O."/>
            <person name="Kuo R.C."/>
            <person name="Labutti K."/>
            <person name="Haridas S."/>
            <person name="Kuo A."/>
            <person name="Salamov A."/>
            <person name="Ahrendt S.R."/>
            <person name="Lipzen A."/>
            <person name="Sullivan W."/>
            <person name="Andreopoulos W.B."/>
            <person name="Clum A."/>
            <person name="Lindquist E."/>
            <person name="Daum C."/>
            <person name="Ramamoorthy G.K."/>
            <person name="Gryganskyi A."/>
            <person name="Culley D."/>
            <person name="Magnuson J.K."/>
            <person name="James T.Y."/>
            <person name="O'Malley M.A."/>
            <person name="Stajich J.E."/>
            <person name="Spatafora J.W."/>
            <person name="Visel A."/>
            <person name="Grigoriev I.V."/>
        </authorList>
    </citation>
    <scope>NUCLEOTIDE SEQUENCE [LARGE SCALE GENOMIC DNA]</scope>
    <source>
        <strain evidence="1 2">NRRL 2496</strain>
    </source>
</reference>
<protein>
    <submittedName>
        <fullName evidence="1">Uncharacterized protein</fullName>
    </submittedName>
</protein>
<dbReference type="EMBL" id="MCGN01000003">
    <property type="protein sequence ID" value="ORY99290.1"/>
    <property type="molecule type" value="Genomic_DNA"/>
</dbReference>
<proteinExistence type="predicted"/>
<evidence type="ECO:0000313" key="2">
    <source>
        <dbReference type="Proteomes" id="UP000242180"/>
    </source>
</evidence>
<accession>A0A1X2HJM2</accession>